<dbReference type="EMBL" id="GGFJ01011474">
    <property type="protein sequence ID" value="MBW60615.1"/>
    <property type="molecule type" value="Transcribed_RNA"/>
</dbReference>
<sequence>MWPSFGLRYRCIRSGRRWFLLRLLLLSCQWCQLIAPPHRHIITNAFHPIAGKILHDVQQNSFRFQRIDLVQDEKAGQMGVFFQHAQQHRIERVARPGVRHIVHHSDQAAVLDRVPARGHELCIELMLLDFPATNETGRIEEYGLRVRAAVDGFRYPPGRVYFRRYRTNPLIDQPVDKSAFARIWHSNHGHLDEFLFAARRRCWLIYGFRFRMVVTVVRGVCGCQTPLGWQEIGGTNTNPPQQPNCHL</sequence>
<evidence type="ECO:0000313" key="2">
    <source>
        <dbReference type="EMBL" id="MBW60615.1"/>
    </source>
</evidence>
<evidence type="ECO:0000256" key="1">
    <source>
        <dbReference type="SAM" id="SignalP"/>
    </source>
</evidence>
<feature type="signal peptide" evidence="1">
    <location>
        <begin position="1"/>
        <end position="35"/>
    </location>
</feature>
<organism evidence="2">
    <name type="scientific">Anopheles marajoara</name>
    <dbReference type="NCBI Taxonomy" id="58244"/>
    <lineage>
        <taxon>Eukaryota</taxon>
        <taxon>Metazoa</taxon>
        <taxon>Ecdysozoa</taxon>
        <taxon>Arthropoda</taxon>
        <taxon>Hexapoda</taxon>
        <taxon>Insecta</taxon>
        <taxon>Pterygota</taxon>
        <taxon>Neoptera</taxon>
        <taxon>Endopterygota</taxon>
        <taxon>Diptera</taxon>
        <taxon>Nematocera</taxon>
        <taxon>Culicoidea</taxon>
        <taxon>Culicidae</taxon>
        <taxon>Anophelinae</taxon>
        <taxon>Anopheles</taxon>
    </lineage>
</organism>
<feature type="chain" id="PRO_5014954171" evidence="1">
    <location>
        <begin position="36"/>
        <end position="247"/>
    </location>
</feature>
<dbReference type="AlphaFoldDB" id="A0A2M4C5V5"/>
<keyword evidence="1" id="KW-0732">Signal</keyword>
<name>A0A2M4C5V5_9DIPT</name>
<proteinExistence type="predicted"/>
<reference evidence="2" key="1">
    <citation type="submission" date="2018-01" db="EMBL/GenBank/DDBJ databases">
        <title>An insight into the sialome of Amazonian anophelines.</title>
        <authorList>
            <person name="Ribeiro J.M."/>
            <person name="Scarpassa V."/>
            <person name="Calvo E."/>
        </authorList>
    </citation>
    <scope>NUCLEOTIDE SEQUENCE</scope>
    <source>
        <tissue evidence="2">Salivary glands</tissue>
    </source>
</reference>
<protein>
    <submittedName>
        <fullName evidence="2">Putative secreted protein</fullName>
    </submittedName>
</protein>
<accession>A0A2M4C5V5</accession>